<dbReference type="Pfam" id="PF00857">
    <property type="entry name" value="Isochorismatase"/>
    <property type="match status" value="1"/>
</dbReference>
<dbReference type="InterPro" id="IPR036380">
    <property type="entry name" value="Isochorismatase-like_sf"/>
</dbReference>
<dbReference type="STRING" id="36856.ATB98_14180"/>
<keyword evidence="4" id="KW-1185">Reference proteome</keyword>
<dbReference type="Proteomes" id="UP000078507">
    <property type="component" value="Unassembled WGS sequence"/>
</dbReference>
<evidence type="ECO:0000259" key="2">
    <source>
        <dbReference type="Pfam" id="PF00857"/>
    </source>
</evidence>
<gene>
    <name evidence="3" type="ORF">ATB98_14180</name>
</gene>
<sequence length="185" mass="20006">MTKALLIIDVQNAILSGKGTPERQPHIDAALNETVERLRILQREARRAGIPVVLVQHDGAPDHRLAVGTHGWAIREEIAPGPSDVVVHKTSCDSFFETDLAERLQERSVTHLVVGGCMTQFCVDTTVRRAVSLGFDVTLVADGHMTGDTGSLSFPEIIAHHNGTLDGFDAGRAQVEVRPAAEIAF</sequence>
<dbReference type="InterPro" id="IPR000868">
    <property type="entry name" value="Isochorismatase-like_dom"/>
</dbReference>
<dbReference type="Gene3D" id="3.40.50.850">
    <property type="entry name" value="Isochorismatase-like"/>
    <property type="match status" value="1"/>
</dbReference>
<dbReference type="GO" id="GO:0016787">
    <property type="term" value="F:hydrolase activity"/>
    <property type="evidence" value="ECO:0007669"/>
    <property type="project" value="UniProtKB-KW"/>
</dbReference>
<name>A0A178YG88_SINSA</name>
<comment type="caution">
    <text evidence="3">The sequence shown here is derived from an EMBL/GenBank/DDBJ whole genome shotgun (WGS) entry which is preliminary data.</text>
</comment>
<dbReference type="RefSeq" id="WP_066872440.1">
    <property type="nucleotide sequence ID" value="NZ_LNQB01000068.1"/>
</dbReference>
<dbReference type="CDD" id="cd01014">
    <property type="entry name" value="nicotinamidase_related"/>
    <property type="match status" value="1"/>
</dbReference>
<organism evidence="3 4">
    <name type="scientific">Sinorhizobium saheli</name>
    <dbReference type="NCBI Taxonomy" id="36856"/>
    <lineage>
        <taxon>Bacteria</taxon>
        <taxon>Pseudomonadati</taxon>
        <taxon>Pseudomonadota</taxon>
        <taxon>Alphaproteobacteria</taxon>
        <taxon>Hyphomicrobiales</taxon>
        <taxon>Rhizobiaceae</taxon>
        <taxon>Sinorhizobium/Ensifer group</taxon>
        <taxon>Sinorhizobium</taxon>
    </lineage>
</organism>
<accession>A0A178YG88</accession>
<feature type="domain" description="Isochorismatase-like" evidence="2">
    <location>
        <begin position="4"/>
        <end position="147"/>
    </location>
</feature>
<dbReference type="OrthoDB" id="9794942at2"/>
<evidence type="ECO:0000313" key="3">
    <source>
        <dbReference type="EMBL" id="OAP46519.1"/>
    </source>
</evidence>
<protein>
    <submittedName>
        <fullName evidence="3">Isochorismatase</fullName>
    </submittedName>
</protein>
<dbReference type="InterPro" id="IPR050272">
    <property type="entry name" value="Isochorismatase-like_hydrls"/>
</dbReference>
<dbReference type="AlphaFoldDB" id="A0A178YG88"/>
<dbReference type="PANTHER" id="PTHR43540:SF14">
    <property type="entry name" value="ISOCHORISMATASE"/>
    <property type="match status" value="1"/>
</dbReference>
<dbReference type="PANTHER" id="PTHR43540">
    <property type="entry name" value="PEROXYUREIDOACRYLATE/UREIDOACRYLATE AMIDOHYDROLASE-RELATED"/>
    <property type="match status" value="1"/>
</dbReference>
<evidence type="ECO:0000313" key="4">
    <source>
        <dbReference type="Proteomes" id="UP000078507"/>
    </source>
</evidence>
<proteinExistence type="predicted"/>
<dbReference type="SUPFAM" id="SSF52499">
    <property type="entry name" value="Isochorismatase-like hydrolases"/>
    <property type="match status" value="1"/>
</dbReference>
<dbReference type="EMBL" id="LNQB01000068">
    <property type="protein sequence ID" value="OAP46519.1"/>
    <property type="molecule type" value="Genomic_DNA"/>
</dbReference>
<reference evidence="3 4" key="1">
    <citation type="submission" date="2015-11" db="EMBL/GenBank/DDBJ databases">
        <title>Ensifer anhuiense sp. nov., an effective nitrogen fixation bacterium with Glycine soja.</title>
        <authorList>
            <person name="Yan H."/>
            <person name="Chen W."/>
        </authorList>
    </citation>
    <scope>NUCLEOTIDE SEQUENCE [LARGE SCALE GENOMIC DNA]</scope>
    <source>
        <strain evidence="3 4">LMG 7837</strain>
    </source>
</reference>
<keyword evidence="1" id="KW-0378">Hydrolase</keyword>
<evidence type="ECO:0000256" key="1">
    <source>
        <dbReference type="ARBA" id="ARBA00022801"/>
    </source>
</evidence>